<dbReference type="EMBL" id="JALHLF010000057">
    <property type="protein sequence ID" value="MCJ2183711.1"/>
    <property type="molecule type" value="Genomic_DNA"/>
</dbReference>
<proteinExistence type="predicted"/>
<dbReference type="InterPro" id="IPR036514">
    <property type="entry name" value="SGNH_hydro_sf"/>
</dbReference>
<keyword evidence="3" id="KW-1185">Reference proteome</keyword>
<dbReference type="CDD" id="cd01830">
    <property type="entry name" value="XynE_like"/>
    <property type="match status" value="1"/>
</dbReference>
<dbReference type="Proteomes" id="UP001162881">
    <property type="component" value="Unassembled WGS sequence"/>
</dbReference>
<dbReference type="Gene3D" id="3.40.50.1110">
    <property type="entry name" value="SGNH hydrolase"/>
    <property type="match status" value="1"/>
</dbReference>
<dbReference type="RefSeq" id="WP_244021772.1">
    <property type="nucleotide sequence ID" value="NZ_JALHLF010000057.1"/>
</dbReference>
<comment type="caution">
    <text evidence="2">The sequence shown here is derived from an EMBL/GenBank/DDBJ whole genome shotgun (WGS) entry which is preliminary data.</text>
</comment>
<evidence type="ECO:0000259" key="1">
    <source>
        <dbReference type="Pfam" id="PF13472"/>
    </source>
</evidence>
<dbReference type="SUPFAM" id="SSF52266">
    <property type="entry name" value="SGNH hydrolase"/>
    <property type="match status" value="1"/>
</dbReference>
<dbReference type="InterPro" id="IPR013830">
    <property type="entry name" value="SGNH_hydro"/>
</dbReference>
<dbReference type="GO" id="GO:0016787">
    <property type="term" value="F:hydrolase activity"/>
    <property type="evidence" value="ECO:0007669"/>
    <property type="project" value="UniProtKB-KW"/>
</dbReference>
<feature type="non-terminal residue" evidence="2">
    <location>
        <position position="1"/>
    </location>
</feature>
<gene>
    <name evidence="2" type="ORF">MTR62_13570</name>
</gene>
<dbReference type="PANTHER" id="PTHR43784">
    <property type="entry name" value="GDSL-LIKE LIPASE/ACYLHYDROLASE, PUTATIVE (AFU_ORTHOLOGUE AFUA_2G00820)-RELATED"/>
    <property type="match status" value="1"/>
</dbReference>
<protein>
    <submittedName>
        <fullName evidence="2">SGNH/GDSL hydrolase family protein</fullName>
    </submittedName>
</protein>
<reference evidence="2" key="1">
    <citation type="submission" date="2022-03" db="EMBL/GenBank/DDBJ databases">
        <title>Identification of a novel bacterium isolated from mangrove sediments.</title>
        <authorList>
            <person name="Pan X."/>
        </authorList>
    </citation>
    <scope>NUCLEOTIDE SEQUENCE</scope>
    <source>
        <strain evidence="2">B1949</strain>
    </source>
</reference>
<dbReference type="PANTHER" id="PTHR43784:SF2">
    <property type="entry name" value="GDSL-LIKE LIPASE_ACYLHYDROLASE, PUTATIVE (AFU_ORTHOLOGUE AFUA_2G00820)-RELATED"/>
    <property type="match status" value="1"/>
</dbReference>
<evidence type="ECO:0000313" key="2">
    <source>
        <dbReference type="EMBL" id="MCJ2183711.1"/>
    </source>
</evidence>
<name>A0ABT0BF64_9SPHN</name>
<sequence length="392" mass="40836">AGAAQARGTAPAACPWVAAWGASQMIADGDNALPEAARHDVTLRQVLRPSIGGTALRVRFSNVFGTAPLRIDAVSLALATKPGGSAITPGSNVALHFGGQPGVVIPAGGEWLSDPVAMPLAPFADLAVSLHLPAAPARETGHPGSRTTSYWTSGNHVGDETLAGGGSIDRWYLVSGVEVRACATPVVVALGDSITDGRGSTTNGNDRWTDRLARRLGGKVAVINQGIGGNRVLLDGLGPNAMARFDRDVLAVPGVRSLIVLEGINDIGTLTREHPVSAADHAALVAQVTGAYAQIVSRAHAHGIKVYGGTVMPFMGMDYYHPDALNEADRQAINAWIRTPGHFDAVIDFDKALRDPAHPDRLDPRYDSGDSIHPGPAGYAAMAQAVPLELLR</sequence>
<accession>A0ABT0BF64</accession>
<organism evidence="2 3">
    <name type="scientific">Novosphingobium organovorum</name>
    <dbReference type="NCBI Taxonomy" id="2930092"/>
    <lineage>
        <taxon>Bacteria</taxon>
        <taxon>Pseudomonadati</taxon>
        <taxon>Pseudomonadota</taxon>
        <taxon>Alphaproteobacteria</taxon>
        <taxon>Sphingomonadales</taxon>
        <taxon>Sphingomonadaceae</taxon>
        <taxon>Novosphingobium</taxon>
    </lineage>
</organism>
<dbReference type="InterPro" id="IPR053140">
    <property type="entry name" value="GDSL_Rv0518-like"/>
</dbReference>
<feature type="domain" description="SGNH hydrolase-type esterase" evidence="1">
    <location>
        <begin position="189"/>
        <end position="381"/>
    </location>
</feature>
<evidence type="ECO:0000313" key="3">
    <source>
        <dbReference type="Proteomes" id="UP001162881"/>
    </source>
</evidence>
<dbReference type="Pfam" id="PF13472">
    <property type="entry name" value="Lipase_GDSL_2"/>
    <property type="match status" value="1"/>
</dbReference>
<keyword evidence="2" id="KW-0378">Hydrolase</keyword>